<keyword evidence="2" id="KW-0328">Glycosyltransferase</keyword>
<dbReference type="PANTHER" id="PTHR47505:SF1">
    <property type="entry name" value="DNA UTILIZATION PROTEIN YHGH"/>
    <property type="match status" value="1"/>
</dbReference>
<evidence type="ECO:0000313" key="3">
    <source>
        <dbReference type="Proteomes" id="UP000186074"/>
    </source>
</evidence>
<sequence>MKCLTCDTLCFSIICKTCQKNFLCPSFHKREISKDFYNYSFYAFSDIEDLILSKYYFHGDRVFNLLAKLSFAKFSKNFNYDENIIAIAIDDHTRHEFSHTAILAKHLKSKIIKPKYNICKARNIVKYAGKDQEFRKNNPRNFEINDISNQNVILCDDLITTGSTILEAKATLEKKNNKILFSLTLADAKL</sequence>
<gene>
    <name evidence="2" type="ORF">LPB137_03210</name>
</gene>
<keyword evidence="3" id="KW-1185">Reference proteome</keyword>
<dbReference type="KEGG" id="alp:LPB137_03210"/>
<evidence type="ECO:0000256" key="1">
    <source>
        <dbReference type="ARBA" id="ARBA00008007"/>
    </source>
</evidence>
<reference evidence="2 3" key="1">
    <citation type="submission" date="2017-01" db="EMBL/GenBank/DDBJ databases">
        <title>Genome sequencing of Arcobacter sp. LPB0137.</title>
        <authorList>
            <person name="Lee G.-W."/>
            <person name="Yi H."/>
        </authorList>
    </citation>
    <scope>NUCLEOTIDE SEQUENCE [LARGE SCALE GENOMIC DNA]</scope>
    <source>
        <strain evidence="2 3">LPB0137</strain>
    </source>
</reference>
<dbReference type="PANTHER" id="PTHR47505">
    <property type="entry name" value="DNA UTILIZATION PROTEIN YHGH"/>
    <property type="match status" value="1"/>
</dbReference>
<dbReference type="EMBL" id="CP019070">
    <property type="protein sequence ID" value="APW64923.1"/>
    <property type="molecule type" value="Genomic_DNA"/>
</dbReference>
<accession>A0A1P8KK30</accession>
<dbReference type="CDD" id="cd06223">
    <property type="entry name" value="PRTases_typeI"/>
    <property type="match status" value="1"/>
</dbReference>
<evidence type="ECO:0000313" key="2">
    <source>
        <dbReference type="EMBL" id="APW64923.1"/>
    </source>
</evidence>
<dbReference type="STRING" id="1850254.LPB137_03210"/>
<keyword evidence="2" id="KW-0808">Transferase</keyword>
<protein>
    <submittedName>
        <fullName evidence="2">Phosphoribosyltransferase</fullName>
    </submittedName>
</protein>
<organism evidence="2 3">
    <name type="scientific">Poseidonibacter parvus</name>
    <dbReference type="NCBI Taxonomy" id="1850254"/>
    <lineage>
        <taxon>Bacteria</taxon>
        <taxon>Pseudomonadati</taxon>
        <taxon>Campylobacterota</taxon>
        <taxon>Epsilonproteobacteria</taxon>
        <taxon>Campylobacterales</taxon>
        <taxon>Arcobacteraceae</taxon>
        <taxon>Poseidonibacter</taxon>
    </lineage>
</organism>
<dbReference type="GO" id="GO:0016757">
    <property type="term" value="F:glycosyltransferase activity"/>
    <property type="evidence" value="ECO:0007669"/>
    <property type="project" value="UniProtKB-KW"/>
</dbReference>
<dbReference type="InterPro" id="IPR029057">
    <property type="entry name" value="PRTase-like"/>
</dbReference>
<dbReference type="Gene3D" id="3.40.50.2020">
    <property type="match status" value="1"/>
</dbReference>
<dbReference type="SUPFAM" id="SSF53271">
    <property type="entry name" value="PRTase-like"/>
    <property type="match status" value="1"/>
</dbReference>
<dbReference type="RefSeq" id="WP_076084314.1">
    <property type="nucleotide sequence ID" value="NZ_CP019070.1"/>
</dbReference>
<dbReference type="InterPro" id="IPR000836">
    <property type="entry name" value="PRTase_dom"/>
</dbReference>
<comment type="similarity">
    <text evidence="1">Belongs to the ComF/GntX family.</text>
</comment>
<dbReference type="AlphaFoldDB" id="A0A1P8KK30"/>
<dbReference type="OrthoDB" id="5342812at2"/>
<proteinExistence type="inferred from homology"/>
<dbReference type="InterPro" id="IPR051910">
    <property type="entry name" value="ComF/GntX_DNA_util-trans"/>
</dbReference>
<dbReference type="Proteomes" id="UP000186074">
    <property type="component" value="Chromosome"/>
</dbReference>
<name>A0A1P8KK30_9BACT</name>